<keyword evidence="2" id="KW-1185">Reference proteome</keyword>
<dbReference type="Proteomes" id="UP001262754">
    <property type="component" value="Unassembled WGS sequence"/>
</dbReference>
<evidence type="ECO:0000313" key="2">
    <source>
        <dbReference type="Proteomes" id="UP001262754"/>
    </source>
</evidence>
<organism evidence="1 2">
    <name type="scientific">Caulobacter rhizosphaerae</name>
    <dbReference type="NCBI Taxonomy" id="2010972"/>
    <lineage>
        <taxon>Bacteria</taxon>
        <taxon>Pseudomonadati</taxon>
        <taxon>Pseudomonadota</taxon>
        <taxon>Alphaproteobacteria</taxon>
        <taxon>Caulobacterales</taxon>
        <taxon>Caulobacteraceae</taxon>
        <taxon>Caulobacter</taxon>
    </lineage>
</organism>
<name>A0ABU1MYQ1_9CAUL</name>
<dbReference type="EMBL" id="JAVDRL010000005">
    <property type="protein sequence ID" value="MDR6531308.1"/>
    <property type="molecule type" value="Genomic_DNA"/>
</dbReference>
<sequence length="106" mass="11111">MLSLAMATGRHDGVAALLDDLQIRPIGVIGLVGQDVSGGHAVDQVAGGRHVVLMAWPQNDADRQAQGVYADVDLGSEAAARAAKRLGVRAPFFAARRRLGRRRGSG</sequence>
<gene>
    <name evidence="1" type="ORF">J2800_002050</name>
</gene>
<evidence type="ECO:0000313" key="1">
    <source>
        <dbReference type="EMBL" id="MDR6531308.1"/>
    </source>
</evidence>
<reference evidence="1 2" key="1">
    <citation type="submission" date="2023-07" db="EMBL/GenBank/DDBJ databases">
        <title>Sorghum-associated microbial communities from plants grown in Nebraska, USA.</title>
        <authorList>
            <person name="Schachtman D."/>
        </authorList>
    </citation>
    <scope>NUCLEOTIDE SEQUENCE [LARGE SCALE GENOMIC DNA]</scope>
    <source>
        <strain evidence="1 2">DS2154</strain>
    </source>
</reference>
<protein>
    <submittedName>
        <fullName evidence="1">Uncharacterized protein</fullName>
    </submittedName>
</protein>
<accession>A0ABU1MYQ1</accession>
<comment type="caution">
    <text evidence="1">The sequence shown here is derived from an EMBL/GenBank/DDBJ whole genome shotgun (WGS) entry which is preliminary data.</text>
</comment>
<proteinExistence type="predicted"/>